<dbReference type="InterPro" id="IPR024607">
    <property type="entry name" value="Sulfatase_CS"/>
</dbReference>
<dbReference type="EMBL" id="CP019646">
    <property type="protein sequence ID" value="AQQ71029.1"/>
    <property type="molecule type" value="Genomic_DNA"/>
</dbReference>
<keyword evidence="4" id="KW-0106">Calcium</keyword>
<dbReference type="InterPro" id="IPR017850">
    <property type="entry name" value="Alkaline_phosphatase_core_sf"/>
</dbReference>
<gene>
    <name evidence="6" type="primary">atsA_20</name>
    <name evidence="6" type="ORF">SMSP2_01393</name>
</gene>
<evidence type="ECO:0000259" key="5">
    <source>
        <dbReference type="Pfam" id="PF00884"/>
    </source>
</evidence>
<protein>
    <submittedName>
        <fullName evidence="6">Arylsulfatase</fullName>
        <ecNumber evidence="6">3.1.6.1</ecNumber>
    </submittedName>
</protein>
<evidence type="ECO:0000256" key="1">
    <source>
        <dbReference type="ARBA" id="ARBA00008779"/>
    </source>
</evidence>
<dbReference type="AlphaFoldDB" id="A0A1Q2MEF4"/>
<keyword evidence="3 6" id="KW-0378">Hydrolase</keyword>
<dbReference type="GO" id="GO:0004065">
    <property type="term" value="F:arylsulfatase activity"/>
    <property type="evidence" value="ECO:0007669"/>
    <property type="project" value="UniProtKB-EC"/>
</dbReference>
<evidence type="ECO:0000256" key="2">
    <source>
        <dbReference type="ARBA" id="ARBA00022723"/>
    </source>
</evidence>
<dbReference type="GO" id="GO:0046872">
    <property type="term" value="F:metal ion binding"/>
    <property type="evidence" value="ECO:0007669"/>
    <property type="project" value="UniProtKB-KW"/>
</dbReference>
<dbReference type="Gene3D" id="3.30.1120.10">
    <property type="match status" value="1"/>
</dbReference>
<feature type="domain" description="Sulfatase N-terminal" evidence="5">
    <location>
        <begin position="34"/>
        <end position="368"/>
    </location>
</feature>
<proteinExistence type="inferred from homology"/>
<dbReference type="RefSeq" id="WP_146683246.1">
    <property type="nucleotide sequence ID" value="NZ_CP019646.1"/>
</dbReference>
<evidence type="ECO:0000256" key="4">
    <source>
        <dbReference type="ARBA" id="ARBA00022837"/>
    </source>
</evidence>
<dbReference type="SUPFAM" id="SSF53649">
    <property type="entry name" value="Alkaline phosphatase-like"/>
    <property type="match status" value="1"/>
</dbReference>
<evidence type="ECO:0000313" key="7">
    <source>
        <dbReference type="Proteomes" id="UP000188181"/>
    </source>
</evidence>
<organism evidence="6 7">
    <name type="scientific">Limihaloglobus sulfuriphilus</name>
    <dbReference type="NCBI Taxonomy" id="1851148"/>
    <lineage>
        <taxon>Bacteria</taxon>
        <taxon>Pseudomonadati</taxon>
        <taxon>Planctomycetota</taxon>
        <taxon>Phycisphaerae</taxon>
        <taxon>Sedimentisphaerales</taxon>
        <taxon>Sedimentisphaeraceae</taxon>
        <taxon>Limihaloglobus</taxon>
    </lineage>
</organism>
<evidence type="ECO:0000256" key="3">
    <source>
        <dbReference type="ARBA" id="ARBA00022801"/>
    </source>
</evidence>
<name>A0A1Q2MEF4_9BACT</name>
<keyword evidence="7" id="KW-1185">Reference proteome</keyword>
<dbReference type="PROSITE" id="PS00149">
    <property type="entry name" value="SULFATASE_2"/>
    <property type="match status" value="1"/>
</dbReference>
<dbReference type="InterPro" id="IPR000917">
    <property type="entry name" value="Sulfatase_N"/>
</dbReference>
<sequence length="479" mass="54534">MKRRDFLKLSIAAGTGLIASCGTLQKRNSVNSKPNIIFILTDDQGWGDLASYGHPYLKTPNIDRLAEEGTRFTQFYVNATVCAPSRVAFMTGRYPARNNVHHIYLKEDFNIEHGVPDYLDHDAFTLADLMKKAGYTTGHIGKWHLEGRDIKSPPSNYGFDEWLVTHDASASPSYIKRFNSTKHHVTLASHWIVDDALDFIERHKNSDTPFYLNLWTLVPHGLLQPTDEELSEYKYLKADPEDFKSWMNEYGHKAKDFTEQMKVYCASMTSTDKALGRLLDYLDENGLSDNTLIVFTSDNGPEDYHVGDSANAGVGSPGLSRGRKRSIYEGGIKVPCIVRWPRKIPRGRVADNVWTGVDLMPTLASLTNTEPADTTQLDGEDVSDIWLGSDRKRNREIYWEWKYEVVGNQDYNPPQLAIRDGDWKLLCNPDGSSVELYNIPKDQAEKNNIAAKYPEITNKLKEKLLDWKKTIPERFERSE</sequence>
<dbReference type="PANTHER" id="PTHR42693">
    <property type="entry name" value="ARYLSULFATASE FAMILY MEMBER"/>
    <property type="match status" value="1"/>
</dbReference>
<dbReference type="STRING" id="1851148.SMSP2_01393"/>
<dbReference type="EC" id="3.1.6.1" evidence="6"/>
<dbReference type="Pfam" id="PF00884">
    <property type="entry name" value="Sulfatase"/>
    <property type="match status" value="1"/>
</dbReference>
<comment type="similarity">
    <text evidence="1">Belongs to the sulfatase family.</text>
</comment>
<dbReference type="KEGG" id="pbas:SMSP2_01393"/>
<keyword evidence="2" id="KW-0479">Metal-binding</keyword>
<dbReference type="Proteomes" id="UP000188181">
    <property type="component" value="Chromosome"/>
</dbReference>
<dbReference type="OrthoDB" id="9783154at2"/>
<evidence type="ECO:0000313" key="6">
    <source>
        <dbReference type="EMBL" id="AQQ71029.1"/>
    </source>
</evidence>
<accession>A0A1Q2MEF4</accession>
<reference evidence="7" key="1">
    <citation type="submission" date="2017-02" db="EMBL/GenBank/DDBJ databases">
        <title>Comparative genomics and description of representatives of a novel lineage of planctomycetes thriving in anoxic sediments.</title>
        <authorList>
            <person name="Spring S."/>
            <person name="Bunk B."/>
            <person name="Sproer C."/>
        </authorList>
    </citation>
    <scope>NUCLEOTIDE SEQUENCE [LARGE SCALE GENOMIC DNA]</scope>
    <source>
        <strain evidence="7">SM-Chi-D1</strain>
    </source>
</reference>
<dbReference type="PANTHER" id="PTHR42693:SF33">
    <property type="entry name" value="ARYLSULFATASE"/>
    <property type="match status" value="1"/>
</dbReference>
<dbReference type="Gene3D" id="3.40.720.10">
    <property type="entry name" value="Alkaline Phosphatase, subunit A"/>
    <property type="match status" value="1"/>
</dbReference>
<dbReference type="InterPro" id="IPR050738">
    <property type="entry name" value="Sulfatase"/>
</dbReference>